<evidence type="ECO:0000256" key="1">
    <source>
        <dbReference type="ARBA" id="ARBA00022614"/>
    </source>
</evidence>
<dbReference type="CDD" id="cd11290">
    <property type="entry name" value="gelsolin_S1_like"/>
    <property type="match status" value="1"/>
</dbReference>
<dbReference type="CDD" id="cd11292">
    <property type="entry name" value="gelsolin_S3_like"/>
    <property type="match status" value="1"/>
</dbReference>
<dbReference type="Pfam" id="PF00626">
    <property type="entry name" value="Gelsolin"/>
    <property type="match status" value="4"/>
</dbReference>
<dbReference type="GO" id="GO:0005634">
    <property type="term" value="C:nucleus"/>
    <property type="evidence" value="ECO:0007669"/>
    <property type="project" value="TreeGrafter"/>
</dbReference>
<dbReference type="SMART" id="SM00369">
    <property type="entry name" value="LRR_TYP"/>
    <property type="match status" value="9"/>
</dbReference>
<proteinExistence type="predicted"/>
<dbReference type="CDD" id="cd11280">
    <property type="entry name" value="gelsolin_like"/>
    <property type="match status" value="2"/>
</dbReference>
<dbReference type="PROSITE" id="PS51450">
    <property type="entry name" value="LRR"/>
    <property type="match status" value="3"/>
</dbReference>
<dbReference type="InterPro" id="IPR032675">
    <property type="entry name" value="LRR_dom_sf"/>
</dbReference>
<dbReference type="GO" id="GO:0030239">
    <property type="term" value="P:myofibril assembly"/>
    <property type="evidence" value="ECO:0007669"/>
    <property type="project" value="TreeGrafter"/>
</dbReference>
<dbReference type="InterPro" id="IPR007122">
    <property type="entry name" value="Villin/Gelsolin"/>
</dbReference>
<keyword evidence="5" id="KW-1185">Reference proteome</keyword>
<dbReference type="GO" id="GO:0015629">
    <property type="term" value="C:actin cytoskeleton"/>
    <property type="evidence" value="ECO:0007669"/>
    <property type="project" value="TreeGrafter"/>
</dbReference>
<gene>
    <name evidence="4" type="ORF">BV898_06677</name>
</gene>
<comment type="caution">
    <text evidence="4">The sequence shown here is derived from an EMBL/GenBank/DDBJ whole genome shotgun (WGS) entry which is preliminary data.</text>
</comment>
<dbReference type="CDD" id="cd11288">
    <property type="entry name" value="gelsolin_S5_like"/>
    <property type="match status" value="1"/>
</dbReference>
<name>A0A1W0WVP0_HYPEX</name>
<dbReference type="InterPro" id="IPR007123">
    <property type="entry name" value="Gelsolin-like_dom"/>
</dbReference>
<dbReference type="GO" id="GO:0051014">
    <property type="term" value="P:actin filament severing"/>
    <property type="evidence" value="ECO:0007669"/>
    <property type="project" value="TreeGrafter"/>
</dbReference>
<keyword evidence="2" id="KW-0677">Repeat</keyword>
<dbReference type="Proteomes" id="UP000192578">
    <property type="component" value="Unassembled WGS sequence"/>
</dbReference>
<reference evidence="5" key="1">
    <citation type="submission" date="2017-01" db="EMBL/GenBank/DDBJ databases">
        <title>Comparative genomics of anhydrobiosis in the tardigrade Hypsibius dujardini.</title>
        <authorList>
            <person name="Yoshida Y."/>
            <person name="Koutsovoulos G."/>
            <person name="Laetsch D."/>
            <person name="Stevens L."/>
            <person name="Kumar S."/>
            <person name="Horikawa D."/>
            <person name="Ishino K."/>
            <person name="Komine S."/>
            <person name="Tomita M."/>
            <person name="Blaxter M."/>
            <person name="Arakawa K."/>
        </authorList>
    </citation>
    <scope>NUCLEOTIDE SEQUENCE [LARGE SCALE GENOMIC DNA]</scope>
    <source>
        <strain evidence="5">Z151</strain>
    </source>
</reference>
<dbReference type="Pfam" id="PF13855">
    <property type="entry name" value="LRR_8"/>
    <property type="match status" value="1"/>
</dbReference>
<evidence type="ECO:0000313" key="5">
    <source>
        <dbReference type="Proteomes" id="UP000192578"/>
    </source>
</evidence>
<dbReference type="EMBL" id="MTYJ01000041">
    <property type="protein sequence ID" value="OQV19254.1"/>
    <property type="molecule type" value="Genomic_DNA"/>
</dbReference>
<keyword evidence="1" id="KW-0433">Leucine-rich repeat</keyword>
<feature type="domain" description="Gelsolin-like" evidence="3">
    <location>
        <begin position="758"/>
        <end position="825"/>
    </location>
</feature>
<dbReference type="SMART" id="SM00364">
    <property type="entry name" value="LRR_BAC"/>
    <property type="match status" value="6"/>
</dbReference>
<feature type="domain" description="Gelsolin-like" evidence="3">
    <location>
        <begin position="511"/>
        <end position="595"/>
    </location>
</feature>
<dbReference type="SMART" id="SM00262">
    <property type="entry name" value="GEL"/>
    <property type="match status" value="6"/>
</dbReference>
<evidence type="ECO:0000256" key="2">
    <source>
        <dbReference type="ARBA" id="ARBA00022737"/>
    </source>
</evidence>
<accession>A0A1W0WVP0</accession>
<dbReference type="SUPFAM" id="SSF52058">
    <property type="entry name" value="L domain-like"/>
    <property type="match status" value="2"/>
</dbReference>
<organism evidence="4 5">
    <name type="scientific">Hypsibius exemplaris</name>
    <name type="common">Freshwater tardigrade</name>
    <dbReference type="NCBI Taxonomy" id="2072580"/>
    <lineage>
        <taxon>Eukaryota</taxon>
        <taxon>Metazoa</taxon>
        <taxon>Ecdysozoa</taxon>
        <taxon>Tardigrada</taxon>
        <taxon>Eutardigrada</taxon>
        <taxon>Parachela</taxon>
        <taxon>Hypsibioidea</taxon>
        <taxon>Hypsibiidae</taxon>
        <taxon>Hypsibius</taxon>
    </lineage>
</organism>
<dbReference type="PANTHER" id="PTHR11977">
    <property type="entry name" value="VILLIN"/>
    <property type="match status" value="1"/>
</dbReference>
<feature type="domain" description="Gelsolin-like" evidence="3">
    <location>
        <begin position="640"/>
        <end position="707"/>
    </location>
</feature>
<dbReference type="SUPFAM" id="SSF55753">
    <property type="entry name" value="Actin depolymerizing proteins"/>
    <property type="match status" value="6"/>
</dbReference>
<dbReference type="GO" id="GO:0008154">
    <property type="term" value="P:actin polymerization or depolymerization"/>
    <property type="evidence" value="ECO:0007669"/>
    <property type="project" value="TreeGrafter"/>
</dbReference>
<dbReference type="Gene3D" id="3.80.10.10">
    <property type="entry name" value="Ribonuclease Inhibitor"/>
    <property type="match status" value="3"/>
</dbReference>
<dbReference type="PANTHER" id="PTHR11977:SF51">
    <property type="entry name" value="PROTEIN FLIGHTLESS-1 HOMOLOG"/>
    <property type="match status" value="1"/>
</dbReference>
<dbReference type="Gene3D" id="3.40.20.10">
    <property type="entry name" value="Severin"/>
    <property type="match status" value="6"/>
</dbReference>
<dbReference type="OrthoDB" id="20529at2759"/>
<evidence type="ECO:0000313" key="4">
    <source>
        <dbReference type="EMBL" id="OQV19254.1"/>
    </source>
</evidence>
<dbReference type="AlphaFoldDB" id="A0A1W0WVP0"/>
<dbReference type="InterPro" id="IPR001611">
    <property type="entry name" value="Leu-rich_rpt"/>
</dbReference>
<sequence>MASTGVLPFVRGIDFSRNDFQDMFPKAVEEMVGLRWLRLNRTILEEMPSELSKLGKLEHLTLARNSLPGLDSNTAMFRKMPSLRTLNARYNKIQTNQVPKDLFELEELSILDLSHNELTRVPDDLDNVKTLIVLNLSHNSIEAVPTQVFLNLTGLMHLDLSNNKLESLPPQLRRLINLQTLNLSNNPLMHFQFRQLPSLVNLNVLNLRNTKRNQTNLPPSLEMIPTLEEIDLSENELTRVPDCVYNVIQLRRLNLSKNLLTDFDVPDGWHQLQTLNVSSNRLKALPQSLPTCSALRRLYVNDNQLDFNGIPPSVGRLENLEVFLAADNRIEMVPEGLLRCGKLKRLVLRNNLLVTLPDAVHLLGDLEELDLAGNPDLVVPPKPADLQKGAGLAFYNIDFSLNHQMRLAGNTVYQSSPSPVPAKDPVGRKIRLARRANQADDEEGAGQVLKGMKDLVKDKTRRGSHDVLEREPVKIRKPADIVEKPQLDYSEFFDEDTGQREGLSCWEIENFVPNQIDNALIGKFYEADCYIILRTYAEAGSGDNLNYQIFFWIGAKATLDKRACAAIHAVNLRNYLGAECRTERQEQNEEEENFISLFPHGLIYIEGGRTASGFYTVEDTSLAKRLYRIHGTKILTLETVAVSPRSLDPHYVFFLDAGKKLYVWIGLKSKNITRSKVRLLAEKVNKIERKGLSEILVFNQRKEPQEFFQALGVTELPWMEDAKHHVPDDFTASEPHLYAVHLGKGYLELPQIDVRNGHLKSEMLSSKNVYILDTWADVFVWFGKKSARLVRAAALKLSQELCDMLPRPDFAMVTRVLEGTESQIFKSKFEGWDDVMAVDFTRTAESVIRRGVDLKKILEKDQIKTDLTALFMPRQGSMGSEEAKAVIEEFNEDLHRMEAFVLEGKKFVRLPEKEPGNFFSGDCYVFLCTYWVPAEESSGDEDSGEKEAEETQMHTVYFWQGRDASNMGWLTFTFSLQKKFEQTFKNTLEVVRMHQQQENLKFLSHFKSKFVIHRGKRKEPIDRSRIAPARLYQLRINDSLVCARTIEIDAKGSSLNSVFCHILNVPFDRSASNGIIYLWIGSKAAEEDVQLANEIAVEMTKYHYTMQIVKEGQEPDNFFWNALGGKKPYESNADFLQFSRLFRCSNEKGYFTVSEKCADFCQDDLADDDIMILDNGEEVFLWVGQKSSEVEIKLAFKSVQVYVQNLRNKQPDRPRKLLLTAKGKESKKFTKCFHGWSAYKSPQA</sequence>
<dbReference type="GO" id="GO:0005737">
    <property type="term" value="C:cytoplasm"/>
    <property type="evidence" value="ECO:0007669"/>
    <property type="project" value="TreeGrafter"/>
</dbReference>
<dbReference type="GO" id="GO:0005546">
    <property type="term" value="F:phosphatidylinositol-4,5-bisphosphate binding"/>
    <property type="evidence" value="ECO:0007669"/>
    <property type="project" value="TreeGrafter"/>
</dbReference>
<dbReference type="GO" id="GO:0051015">
    <property type="term" value="F:actin filament binding"/>
    <property type="evidence" value="ECO:0007669"/>
    <property type="project" value="InterPro"/>
</dbReference>
<dbReference type="CDD" id="cd11291">
    <property type="entry name" value="gelsolin_S6_like"/>
    <property type="match status" value="1"/>
</dbReference>
<dbReference type="PRINTS" id="PR00019">
    <property type="entry name" value="LEURICHRPT"/>
</dbReference>
<evidence type="ECO:0000259" key="3">
    <source>
        <dbReference type="Pfam" id="PF00626"/>
    </source>
</evidence>
<dbReference type="GO" id="GO:0051016">
    <property type="term" value="P:barbed-end actin filament capping"/>
    <property type="evidence" value="ECO:0007669"/>
    <property type="project" value="TreeGrafter"/>
</dbReference>
<feature type="domain" description="Gelsolin-like" evidence="3">
    <location>
        <begin position="1154"/>
        <end position="1209"/>
    </location>
</feature>
<protein>
    <submittedName>
        <fullName evidence="4">Protein flightless-1</fullName>
    </submittedName>
</protein>
<dbReference type="FunFam" id="3.80.10.10:FF:001164">
    <property type="entry name" value="GH01279p"/>
    <property type="match status" value="1"/>
</dbReference>
<dbReference type="PRINTS" id="PR00597">
    <property type="entry name" value="GELSOLIN"/>
</dbReference>
<dbReference type="InterPro" id="IPR029006">
    <property type="entry name" value="ADF-H/Gelsolin-like_dom_sf"/>
</dbReference>
<dbReference type="InterPro" id="IPR003591">
    <property type="entry name" value="Leu-rich_rpt_typical-subtyp"/>
</dbReference>